<dbReference type="EMBL" id="CP025938">
    <property type="protein sequence ID" value="AUS06227.1"/>
    <property type="molecule type" value="Genomic_DNA"/>
</dbReference>
<dbReference type="Proteomes" id="UP000236592">
    <property type="component" value="Chromosome"/>
</dbReference>
<dbReference type="PANTHER" id="PTHR43649">
    <property type="entry name" value="ARABINOSE-BINDING PROTEIN-RELATED"/>
    <property type="match status" value="1"/>
</dbReference>
<evidence type="ECO:0000256" key="1">
    <source>
        <dbReference type="ARBA" id="ARBA00004418"/>
    </source>
</evidence>
<dbReference type="KEGG" id="taj:C1A40_12550"/>
<keyword evidence="3" id="KW-1003">Cell membrane</keyword>
<dbReference type="SUPFAM" id="SSF53850">
    <property type="entry name" value="Periplasmic binding protein-like II"/>
    <property type="match status" value="1"/>
</dbReference>
<accession>A0A2I7SK17</accession>
<keyword evidence="6" id="KW-0564">Palmitate</keyword>
<dbReference type="InterPro" id="IPR050490">
    <property type="entry name" value="Bact_solute-bd_prot1"/>
</dbReference>
<evidence type="ECO:0000256" key="5">
    <source>
        <dbReference type="ARBA" id="ARBA00023136"/>
    </source>
</evidence>
<organism evidence="8 9">
    <name type="scientific">Pseudotamlana carrageenivorans</name>
    <dbReference type="NCBI Taxonomy" id="2069432"/>
    <lineage>
        <taxon>Bacteria</taxon>
        <taxon>Pseudomonadati</taxon>
        <taxon>Bacteroidota</taxon>
        <taxon>Flavobacteriia</taxon>
        <taxon>Flavobacteriales</taxon>
        <taxon>Flavobacteriaceae</taxon>
        <taxon>Pseudotamlana</taxon>
    </lineage>
</organism>
<proteinExistence type="inferred from homology"/>
<protein>
    <submittedName>
        <fullName evidence="8">ABC transporter substrate-binding protein</fullName>
    </submittedName>
</protein>
<gene>
    <name evidence="8" type="ORF">C1A40_12550</name>
</gene>
<dbReference type="Pfam" id="PF13416">
    <property type="entry name" value="SBP_bac_8"/>
    <property type="match status" value="1"/>
</dbReference>
<keyword evidence="4" id="KW-0732">Signal</keyword>
<evidence type="ECO:0000313" key="8">
    <source>
        <dbReference type="EMBL" id="AUS06227.1"/>
    </source>
</evidence>
<dbReference type="Gene3D" id="3.40.190.10">
    <property type="entry name" value="Periplasmic binding protein-like II"/>
    <property type="match status" value="2"/>
</dbReference>
<comment type="similarity">
    <text evidence="2">Belongs to the bacterial solute-binding protein 1 family.</text>
</comment>
<dbReference type="RefSeq" id="WP_102996189.1">
    <property type="nucleotide sequence ID" value="NZ_CP025938.1"/>
</dbReference>
<evidence type="ECO:0000256" key="3">
    <source>
        <dbReference type="ARBA" id="ARBA00022475"/>
    </source>
</evidence>
<dbReference type="PANTHER" id="PTHR43649:SF33">
    <property type="entry name" value="POLYGALACTURONAN_RHAMNOGALACTURONAN-BINDING PROTEIN YTCQ"/>
    <property type="match status" value="1"/>
</dbReference>
<evidence type="ECO:0000256" key="2">
    <source>
        <dbReference type="ARBA" id="ARBA00008520"/>
    </source>
</evidence>
<dbReference type="OrthoDB" id="9811622at2"/>
<dbReference type="InterPro" id="IPR006059">
    <property type="entry name" value="SBP"/>
</dbReference>
<dbReference type="GO" id="GO:0042597">
    <property type="term" value="C:periplasmic space"/>
    <property type="evidence" value="ECO:0007669"/>
    <property type="project" value="UniProtKB-SubCell"/>
</dbReference>
<evidence type="ECO:0000256" key="4">
    <source>
        <dbReference type="ARBA" id="ARBA00022729"/>
    </source>
</evidence>
<reference evidence="9" key="1">
    <citation type="submission" date="2018-01" db="EMBL/GenBank/DDBJ databases">
        <title>Complete genome of Tamlana sp. UJ94.</title>
        <authorList>
            <person name="Jung J."/>
            <person name="Chung D."/>
            <person name="Bae S.S."/>
            <person name="Baek K."/>
        </authorList>
    </citation>
    <scope>NUCLEOTIDE SEQUENCE [LARGE SCALE GENOMIC DNA]</scope>
    <source>
        <strain evidence="9">UJ94</strain>
    </source>
</reference>
<keyword evidence="7" id="KW-0449">Lipoprotein</keyword>
<keyword evidence="9" id="KW-1185">Reference proteome</keyword>
<comment type="subcellular location">
    <subcellularLocation>
        <location evidence="1">Periplasm</location>
    </subcellularLocation>
</comment>
<sequence length="385" mass="43051">MSEKHIKLKGITWDHSRGFTSAVATAQRFHELNPNIEITWEKRSLQAFADEPIDALAKRYDLLIIDHPWAGFAARTGVIIPLNEHLPKSFLDDQAANSVGKSHESYCFDGYQSALAIDAATPVAASRPDLLNKLGKTLPKTWEDLIALAKDGLVAIPGIPQDTLMSFYMICCTLGEDVALTKDYFVSEDIGLKALDILRDLGQYIDASCYDMNPIKVYEAMTRSDQFAYSPFAYGYTNYSKRGYANHILKFHDTVTLEGQHLITTLGGTGLAISSNSKHKETALAYAEYVASPKTQKTVFFDYGGQPGHREAWLDTTNNFNALDYFKDTLPTLDRAFLRPRYHGHMYFQDNAGAPIREFMKNGGNAKTLLDSLNTLYLESLKKTT</sequence>
<name>A0A2I7SK17_9FLAO</name>
<evidence type="ECO:0000256" key="6">
    <source>
        <dbReference type="ARBA" id="ARBA00023139"/>
    </source>
</evidence>
<evidence type="ECO:0000256" key="7">
    <source>
        <dbReference type="ARBA" id="ARBA00023288"/>
    </source>
</evidence>
<dbReference type="AlphaFoldDB" id="A0A2I7SK17"/>
<keyword evidence="5" id="KW-0472">Membrane</keyword>
<evidence type="ECO:0000313" key="9">
    <source>
        <dbReference type="Proteomes" id="UP000236592"/>
    </source>
</evidence>